<dbReference type="PROSITE" id="PS51140">
    <property type="entry name" value="CUE"/>
    <property type="match status" value="1"/>
</dbReference>
<comment type="caution">
    <text evidence="14">The sequence shown here is derived from an EMBL/GenBank/DDBJ whole genome shotgun (WGS) entry which is preliminary data.</text>
</comment>
<dbReference type="GO" id="GO:0007030">
    <property type="term" value="P:Golgi organization"/>
    <property type="evidence" value="ECO:0007669"/>
    <property type="project" value="TreeGrafter"/>
</dbReference>
<name>A0A7D9LJC0_PARCT</name>
<keyword evidence="6" id="KW-0963">Cytoplasm</keyword>
<evidence type="ECO:0000256" key="5">
    <source>
        <dbReference type="ARBA" id="ARBA00012485"/>
    </source>
</evidence>
<dbReference type="GO" id="GO:0016874">
    <property type="term" value="F:ligase activity"/>
    <property type="evidence" value="ECO:0007669"/>
    <property type="project" value="UniProtKB-KW"/>
</dbReference>
<keyword evidence="14" id="KW-0436">Ligase</keyword>
<evidence type="ECO:0000256" key="8">
    <source>
        <dbReference type="ARBA" id="ARBA00022737"/>
    </source>
</evidence>
<dbReference type="PANTHER" id="PTHR11254:SF363">
    <property type="entry name" value="E3 UBIQUITIN-PROTEIN LIGASE HACE1"/>
    <property type="match status" value="1"/>
</dbReference>
<keyword evidence="15" id="KW-1185">Reference proteome</keyword>
<protein>
    <recommendedName>
        <fullName evidence="5">HECT-type E3 ubiquitin transferase</fullName>
        <ecNumber evidence="5">2.3.2.26</ecNumber>
    </recommendedName>
</protein>
<dbReference type="SUPFAM" id="SSF56204">
    <property type="entry name" value="Hect, E3 ligase catalytic domain"/>
    <property type="match status" value="1"/>
</dbReference>
<dbReference type="GO" id="GO:0005634">
    <property type="term" value="C:nucleus"/>
    <property type="evidence" value="ECO:0007669"/>
    <property type="project" value="TreeGrafter"/>
</dbReference>
<evidence type="ECO:0000256" key="11">
    <source>
        <dbReference type="ARBA" id="ARBA00023136"/>
    </source>
</evidence>
<dbReference type="PROSITE" id="PS50237">
    <property type="entry name" value="HECT"/>
    <property type="match status" value="1"/>
</dbReference>
<feature type="region of interest" description="Disordered" evidence="13">
    <location>
        <begin position="276"/>
        <end position="304"/>
    </location>
</feature>
<keyword evidence="7" id="KW-0808">Transferase</keyword>
<feature type="compositionally biased region" description="Basic residues" evidence="13">
    <location>
        <begin position="81"/>
        <end position="97"/>
    </location>
</feature>
<dbReference type="PANTHER" id="PTHR11254">
    <property type="entry name" value="HECT DOMAIN UBIQUITIN-PROTEIN LIGASE"/>
    <property type="match status" value="1"/>
</dbReference>
<proteinExistence type="predicted"/>
<dbReference type="Pfam" id="PF00632">
    <property type="entry name" value="HECT"/>
    <property type="match status" value="1"/>
</dbReference>
<evidence type="ECO:0000256" key="1">
    <source>
        <dbReference type="ARBA" id="ARBA00000885"/>
    </source>
</evidence>
<dbReference type="AlphaFoldDB" id="A0A7D9LJC0"/>
<dbReference type="InterPro" id="IPR003892">
    <property type="entry name" value="CUE"/>
</dbReference>
<keyword evidence="8" id="KW-0677">Repeat</keyword>
<organism evidence="14 15">
    <name type="scientific">Paramuricea clavata</name>
    <name type="common">Red gorgonian</name>
    <name type="synonym">Violescent sea-whip</name>
    <dbReference type="NCBI Taxonomy" id="317549"/>
    <lineage>
        <taxon>Eukaryota</taxon>
        <taxon>Metazoa</taxon>
        <taxon>Cnidaria</taxon>
        <taxon>Anthozoa</taxon>
        <taxon>Octocorallia</taxon>
        <taxon>Malacalcyonacea</taxon>
        <taxon>Plexauridae</taxon>
        <taxon>Paramuricea</taxon>
    </lineage>
</organism>
<feature type="region of interest" description="Disordered" evidence="13">
    <location>
        <begin position="1"/>
        <end position="51"/>
    </location>
</feature>
<dbReference type="GO" id="GO:0043130">
    <property type="term" value="F:ubiquitin binding"/>
    <property type="evidence" value="ECO:0007669"/>
    <property type="project" value="InterPro"/>
</dbReference>
<feature type="compositionally biased region" description="Low complexity" evidence="13">
    <location>
        <begin position="68"/>
        <end position="80"/>
    </location>
</feature>
<reference evidence="14" key="1">
    <citation type="submission" date="2020-04" db="EMBL/GenBank/DDBJ databases">
        <authorList>
            <person name="Alioto T."/>
            <person name="Alioto T."/>
            <person name="Gomez Garrido J."/>
        </authorList>
    </citation>
    <scope>NUCLEOTIDE SEQUENCE</scope>
    <source>
        <strain evidence="14">A484AB</strain>
    </source>
</reference>
<accession>A0A7D9LJC0</accession>
<evidence type="ECO:0000256" key="9">
    <source>
        <dbReference type="ARBA" id="ARBA00022786"/>
    </source>
</evidence>
<feature type="compositionally biased region" description="Polar residues" evidence="13">
    <location>
        <begin position="20"/>
        <end position="51"/>
    </location>
</feature>
<dbReference type="GO" id="GO:0000209">
    <property type="term" value="P:protein polyubiquitination"/>
    <property type="evidence" value="ECO:0007669"/>
    <property type="project" value="TreeGrafter"/>
</dbReference>
<feature type="compositionally biased region" description="Low complexity" evidence="13">
    <location>
        <begin position="283"/>
        <end position="304"/>
    </location>
</feature>
<dbReference type="GO" id="GO:0006511">
    <property type="term" value="P:ubiquitin-dependent protein catabolic process"/>
    <property type="evidence" value="ECO:0007669"/>
    <property type="project" value="TreeGrafter"/>
</dbReference>
<keyword evidence="9 12" id="KW-0833">Ubl conjugation pathway</keyword>
<dbReference type="EMBL" id="CACRXK020018004">
    <property type="protein sequence ID" value="CAB4031947.1"/>
    <property type="molecule type" value="Genomic_DNA"/>
</dbReference>
<evidence type="ECO:0000256" key="4">
    <source>
        <dbReference type="ARBA" id="ARBA00004906"/>
    </source>
</evidence>
<evidence type="ECO:0000256" key="2">
    <source>
        <dbReference type="ARBA" id="ARBA00004308"/>
    </source>
</evidence>
<gene>
    <name evidence="14" type="ORF">PACLA_8A027145</name>
</gene>
<feature type="compositionally biased region" description="Low complexity" evidence="13">
    <location>
        <begin position="1"/>
        <end position="19"/>
    </location>
</feature>
<evidence type="ECO:0000256" key="6">
    <source>
        <dbReference type="ARBA" id="ARBA00022490"/>
    </source>
</evidence>
<evidence type="ECO:0000256" key="13">
    <source>
        <dbReference type="SAM" id="MobiDB-lite"/>
    </source>
</evidence>
<sequence length="723" mass="80821">NTSTANTSTANTSTANTSTVRTPNTSTAYSSTVRTSLLSEQQRVNTPNNTNLHNRALEEHRRLFGFSGQSIVSSTSQSNGKRSRGKGGKNGKSAKKPKVATWTHAFVCLAKRTQVLLLTPRERYELKSAGLGEKKITVEIKDKGFEDLYGILLQEFPLLSHAGGIELMRTGFGARSKTLEVIPVPTGSSSYSIEYLKEVLQQAKCYVRPIQKDLPVVIPRDCQDNLNTSTKEESSCPSEQCRLCLKSIPILQMRRHMWSCEITESSFSVEPEIICESDEESNSIPESLPHSESPSTSGSSSMVSCMEPGIDELRKIFPDPPNQVLVEAMLKGGTVQEAINILLDQTTTDHSKFIQDESDLAEIMFGLKEDLPIDGIQKFSIDRQELWEDSIAAFKNPKFKDSFRPRVRFLGEAGVDAGGLSREYGLILRKEIFSSNANLFEGKQTRKLPIYNINGIQSNLYYLAGKMVAYLIIHLDIGIPMLSPAFYYYLVSKDIEKASEYCCIEDVPDHETKEWINQVNEAKTNQEILELVQSHDMIDSLLRSGWVNSVTLSNRDIALQNLIVHEVLVKRKEALDQFCKGLKALGVHSAIQTCPEEMKVYFIAQQSQLSATTVLELFANIDAVQECDMCEKARGFLIDCIHFLETDEGEAGLKKFLCYMTCAEEIPPLGMPQKVEVVYVNQSNFFAETCMYELKVPKTHESLDNFKDSFMQACAHNKGFGAV</sequence>
<evidence type="ECO:0000313" key="15">
    <source>
        <dbReference type="Proteomes" id="UP001152795"/>
    </source>
</evidence>
<comment type="pathway">
    <text evidence="4">Protein modification; protein ubiquitination.</text>
</comment>
<dbReference type="InterPro" id="IPR000569">
    <property type="entry name" value="HECT_dom"/>
</dbReference>
<evidence type="ECO:0000256" key="12">
    <source>
        <dbReference type="PROSITE-ProRule" id="PRU00104"/>
    </source>
</evidence>
<dbReference type="InterPro" id="IPR035983">
    <property type="entry name" value="Hect_E3_ubiquitin_ligase"/>
</dbReference>
<dbReference type="SMART" id="SM00119">
    <property type="entry name" value="HECTc"/>
    <property type="match status" value="1"/>
</dbReference>
<dbReference type="GO" id="GO:0061025">
    <property type="term" value="P:membrane fusion"/>
    <property type="evidence" value="ECO:0007669"/>
    <property type="project" value="TreeGrafter"/>
</dbReference>
<dbReference type="OrthoDB" id="5988666at2759"/>
<dbReference type="EC" id="2.3.2.26" evidence="5"/>
<evidence type="ECO:0000256" key="7">
    <source>
        <dbReference type="ARBA" id="ARBA00022679"/>
    </source>
</evidence>
<dbReference type="InterPro" id="IPR050409">
    <property type="entry name" value="E3_ubiq-protein_ligase"/>
</dbReference>
<dbReference type="Gene3D" id="3.90.1750.10">
    <property type="entry name" value="Hect, E3 ligase catalytic domains"/>
    <property type="match status" value="1"/>
</dbReference>
<dbReference type="Proteomes" id="UP001152795">
    <property type="component" value="Unassembled WGS sequence"/>
</dbReference>
<keyword evidence="10" id="KW-0040">ANK repeat</keyword>
<feature type="non-terminal residue" evidence="14">
    <location>
        <position position="723"/>
    </location>
</feature>
<dbReference type="GO" id="GO:0061630">
    <property type="term" value="F:ubiquitin protein ligase activity"/>
    <property type="evidence" value="ECO:0007669"/>
    <property type="project" value="UniProtKB-EC"/>
</dbReference>
<keyword evidence="11" id="KW-0472">Membrane</keyword>
<comment type="subcellular location">
    <subcellularLocation>
        <location evidence="3">Cytoplasm</location>
    </subcellularLocation>
    <subcellularLocation>
        <location evidence="2">Endomembrane system</location>
    </subcellularLocation>
</comment>
<comment type="catalytic activity">
    <reaction evidence="1">
        <text>S-ubiquitinyl-[E2 ubiquitin-conjugating enzyme]-L-cysteine + [acceptor protein]-L-lysine = [E2 ubiquitin-conjugating enzyme]-L-cysteine + N(6)-ubiquitinyl-[acceptor protein]-L-lysine.</text>
        <dbReference type="EC" id="2.3.2.26"/>
    </reaction>
</comment>
<evidence type="ECO:0000256" key="10">
    <source>
        <dbReference type="ARBA" id="ARBA00023043"/>
    </source>
</evidence>
<evidence type="ECO:0000313" key="14">
    <source>
        <dbReference type="EMBL" id="CAB4031947.1"/>
    </source>
</evidence>
<comment type="caution">
    <text evidence="12">Lacks conserved residue(s) required for the propagation of feature annotation.</text>
</comment>
<dbReference type="GO" id="GO:0000139">
    <property type="term" value="C:Golgi membrane"/>
    <property type="evidence" value="ECO:0007669"/>
    <property type="project" value="TreeGrafter"/>
</dbReference>
<feature type="region of interest" description="Disordered" evidence="13">
    <location>
        <begin position="68"/>
        <end position="97"/>
    </location>
</feature>
<dbReference type="Gene3D" id="3.30.2160.10">
    <property type="entry name" value="Hect, E3 ligase catalytic domain"/>
    <property type="match status" value="1"/>
</dbReference>
<evidence type="ECO:0000256" key="3">
    <source>
        <dbReference type="ARBA" id="ARBA00004496"/>
    </source>
</evidence>